<dbReference type="Pfam" id="PF12832">
    <property type="entry name" value="MFS_1_like"/>
    <property type="match status" value="1"/>
</dbReference>
<feature type="transmembrane region" description="Helical" evidence="6">
    <location>
        <begin position="67"/>
        <end position="89"/>
    </location>
</feature>
<dbReference type="PANTHER" id="PTHR16172">
    <property type="entry name" value="MAJOR FACILITATOR SUPERFAMILY DOMAIN-CONTAINING PROTEIN 6-LIKE"/>
    <property type="match status" value="1"/>
</dbReference>
<keyword evidence="3 6" id="KW-0812">Transmembrane</keyword>
<feature type="transmembrane region" description="Helical" evidence="6">
    <location>
        <begin position="144"/>
        <end position="160"/>
    </location>
</feature>
<keyword evidence="4 6" id="KW-1133">Transmembrane helix</keyword>
<evidence type="ECO:0000313" key="8">
    <source>
        <dbReference type="EMBL" id="KAG9508634.1"/>
    </source>
</evidence>
<dbReference type="Gene3D" id="1.20.1250.20">
    <property type="entry name" value="MFS general substrate transporter like domains"/>
    <property type="match status" value="3"/>
</dbReference>
<dbReference type="InterPro" id="IPR051717">
    <property type="entry name" value="MFS_MFSD6"/>
</dbReference>
<proteinExistence type="inferred from homology"/>
<evidence type="ECO:0000256" key="2">
    <source>
        <dbReference type="ARBA" id="ARBA00005241"/>
    </source>
</evidence>
<feature type="transmembrane region" description="Helical" evidence="6">
    <location>
        <begin position="101"/>
        <end position="123"/>
    </location>
</feature>
<dbReference type="InterPro" id="IPR036259">
    <property type="entry name" value="MFS_trans_sf"/>
</dbReference>
<organism evidence="8 9">
    <name type="scientific">Fragariocoptes setiger</name>
    <dbReference type="NCBI Taxonomy" id="1670756"/>
    <lineage>
        <taxon>Eukaryota</taxon>
        <taxon>Metazoa</taxon>
        <taxon>Ecdysozoa</taxon>
        <taxon>Arthropoda</taxon>
        <taxon>Chelicerata</taxon>
        <taxon>Arachnida</taxon>
        <taxon>Acari</taxon>
        <taxon>Acariformes</taxon>
        <taxon>Trombidiformes</taxon>
        <taxon>Prostigmata</taxon>
        <taxon>Eupodina</taxon>
        <taxon>Eriophyoidea</taxon>
        <taxon>Phytoptidae</taxon>
        <taxon>Fragariocoptes</taxon>
    </lineage>
</organism>
<dbReference type="InterPro" id="IPR024989">
    <property type="entry name" value="MFS_assoc_dom"/>
</dbReference>
<evidence type="ECO:0000256" key="6">
    <source>
        <dbReference type="SAM" id="Phobius"/>
    </source>
</evidence>
<comment type="caution">
    <text evidence="8">The sequence shown here is derived from an EMBL/GenBank/DDBJ whole genome shotgun (WGS) entry which is preliminary data.</text>
</comment>
<protein>
    <recommendedName>
        <fullName evidence="7">Major facilitator superfamily associated domain-containing protein</fullName>
    </recommendedName>
</protein>
<evidence type="ECO:0000313" key="9">
    <source>
        <dbReference type="Proteomes" id="UP000825002"/>
    </source>
</evidence>
<dbReference type="EMBL" id="JAIFTH010001203">
    <property type="protein sequence ID" value="KAG9508634.1"/>
    <property type="molecule type" value="Genomic_DNA"/>
</dbReference>
<evidence type="ECO:0000256" key="1">
    <source>
        <dbReference type="ARBA" id="ARBA00004141"/>
    </source>
</evidence>
<evidence type="ECO:0000259" key="7">
    <source>
        <dbReference type="Pfam" id="PF12832"/>
    </source>
</evidence>
<dbReference type="Proteomes" id="UP000825002">
    <property type="component" value="Unassembled WGS sequence"/>
</dbReference>
<feature type="transmembrane region" description="Helical" evidence="6">
    <location>
        <begin position="172"/>
        <end position="190"/>
    </location>
</feature>
<feature type="transmembrane region" description="Helical" evidence="6">
    <location>
        <begin position="37"/>
        <end position="55"/>
    </location>
</feature>
<feature type="transmembrane region" description="Helical" evidence="6">
    <location>
        <begin position="7"/>
        <end position="25"/>
    </location>
</feature>
<evidence type="ECO:0000256" key="4">
    <source>
        <dbReference type="ARBA" id="ARBA00022989"/>
    </source>
</evidence>
<feature type="transmembrane region" description="Helical" evidence="6">
    <location>
        <begin position="511"/>
        <end position="533"/>
    </location>
</feature>
<dbReference type="SUPFAM" id="SSF103473">
    <property type="entry name" value="MFS general substrate transporter"/>
    <property type="match status" value="1"/>
</dbReference>
<sequence>MIFSVHYFLWFSALTSIYGYMSVYADHYANTSATQYGLLNMVLPFLSIMAKIFFCSMADRYHAHKKYFITFLAVATIGYGSFAVLPLIIEPRPKDQGLYTEVWVIICVMAFVSNIAMAVLSCFSDAFAVNQARREGGSYGRIRVWGTIGWGLTALAISYINQYQYLPKLEPGLLLMAELLILDLVFVSLWPNKEDFRLDKSISEIDNDDAPNLPIDSISTNSANIVCKSNNEMQDVTTFIATNSNEHSLSLDESCNISASSSPQVYGSTSNGTATNICLTNVCTSDDKRIQHILPEQKKKKIGVKIQFLILTLIFKDRKSLIRFMILFILSGTFISMQWSYFFLYLEKIYGTNFEFTSGLSMVGQSMLGELPFFILSRKFIECLGRSVTLSVSFMTIGLRYLLYIYLLPNSNVYYVLATEWLQGPNFGLFYVVMTEVGAEYSECNHILSQLVGSGHIENNNETIEATRSALKATMQALVSACYEGLGIGIGSIIGGAIIDSYGFPTLWSVTAYLSIGVGILNMLYEGATYYYMRSQRVHK</sequence>
<feature type="domain" description="Major facilitator superfamily associated" evidence="7">
    <location>
        <begin position="3"/>
        <end position="437"/>
    </location>
</feature>
<evidence type="ECO:0000256" key="3">
    <source>
        <dbReference type="ARBA" id="ARBA00022692"/>
    </source>
</evidence>
<feature type="transmembrane region" description="Helical" evidence="6">
    <location>
        <begin position="388"/>
        <end position="407"/>
    </location>
</feature>
<feature type="transmembrane region" description="Helical" evidence="6">
    <location>
        <begin position="321"/>
        <end position="344"/>
    </location>
</feature>
<name>A0ABQ7S5D7_9ACAR</name>
<keyword evidence="5 6" id="KW-0472">Membrane</keyword>
<reference evidence="8 9" key="1">
    <citation type="submission" date="2020-10" db="EMBL/GenBank/DDBJ databases">
        <authorList>
            <person name="Klimov P.B."/>
            <person name="Dyachkov S.M."/>
            <person name="Chetverikov P.E."/>
        </authorList>
    </citation>
    <scope>NUCLEOTIDE SEQUENCE [LARGE SCALE GENOMIC DNA]</scope>
    <source>
        <strain evidence="8">BMOC 18-1129-001#AD2665</strain>
        <tissue evidence="8">Entire mites</tissue>
    </source>
</reference>
<comment type="similarity">
    <text evidence="2">Belongs to the major facilitator superfamily. MFSD6 family.</text>
</comment>
<feature type="transmembrane region" description="Helical" evidence="6">
    <location>
        <begin position="477"/>
        <end position="499"/>
    </location>
</feature>
<accession>A0ABQ7S5D7</accession>
<gene>
    <name evidence="8" type="ORF">GZH46_02864</name>
</gene>
<dbReference type="PANTHER" id="PTHR16172:SF30">
    <property type="entry name" value="SUGAR BABY, ISOFORM C"/>
    <property type="match status" value="1"/>
</dbReference>
<keyword evidence="9" id="KW-1185">Reference proteome</keyword>
<comment type="subcellular location">
    <subcellularLocation>
        <location evidence="1">Membrane</location>
        <topology evidence="1">Multi-pass membrane protein</topology>
    </subcellularLocation>
</comment>
<evidence type="ECO:0000256" key="5">
    <source>
        <dbReference type="ARBA" id="ARBA00023136"/>
    </source>
</evidence>